<dbReference type="Proteomes" id="UP000012488">
    <property type="component" value="Chromosome"/>
</dbReference>
<reference evidence="4 5" key="1">
    <citation type="journal article" date="2012" name="Genet. Mol. Biol.">
        <title>Analysis of 16S rRNA and mxaF genes revealing insights into Methylobacterium niche-specific plant association.</title>
        <authorList>
            <person name="Dourado M.N."/>
            <person name="Andreote F.D."/>
            <person name="Dini-Andreote F."/>
            <person name="Conti R."/>
            <person name="Araujo J.M."/>
            <person name="Araujo W.L."/>
        </authorList>
    </citation>
    <scope>NUCLEOTIDE SEQUENCE [LARGE SCALE GENOMIC DNA]</scope>
    <source>
        <strain evidence="4 5">SR1.6/6</strain>
    </source>
</reference>
<reference evidence="4 5" key="2">
    <citation type="journal article" date="2013" name="Genome Announc.">
        <title>Draft Genome Sequence of Methylobacterium mesophilicum Strain SR1.6/6, Isolated from Citrus sinensis.</title>
        <authorList>
            <person name="Marinho Almeida D."/>
            <person name="Dini-Andreote F."/>
            <person name="Camargo Neves A.A."/>
            <person name="Juca Ramos R.T."/>
            <person name="Andreote F.D."/>
            <person name="Carneiro A.R."/>
            <person name="Oliveira de Souza Lima A."/>
            <person name="Caracciolo Gomes de Sa P.H."/>
            <person name="Ribeiro Barbosa M.S."/>
            <person name="Araujo W.L."/>
            <person name="Silva A."/>
        </authorList>
    </citation>
    <scope>NUCLEOTIDE SEQUENCE [LARGE SCALE GENOMIC DNA]</scope>
    <source>
        <strain evidence="4 5">SR1.6/6</strain>
    </source>
</reference>
<evidence type="ECO:0000256" key="2">
    <source>
        <dbReference type="SAM" id="MobiDB-lite"/>
    </source>
</evidence>
<feature type="region of interest" description="Disordered" evidence="2">
    <location>
        <begin position="344"/>
        <end position="364"/>
    </location>
</feature>
<name>A0A6B9FJC8_9HYPH</name>
<dbReference type="PANTHER" id="PTHR15462:SF8">
    <property type="entry name" value="SERINE PROTEASE"/>
    <property type="match status" value="1"/>
</dbReference>
<dbReference type="SUPFAM" id="SSF50494">
    <property type="entry name" value="Trypsin-like serine proteases"/>
    <property type="match status" value="1"/>
</dbReference>
<organism evidence="4 5">
    <name type="scientific">Methylobacterium mesophilicum SR1.6/6</name>
    <dbReference type="NCBI Taxonomy" id="908290"/>
    <lineage>
        <taxon>Bacteria</taxon>
        <taxon>Pseudomonadati</taxon>
        <taxon>Pseudomonadota</taxon>
        <taxon>Alphaproteobacteria</taxon>
        <taxon>Hyphomicrobiales</taxon>
        <taxon>Methylobacteriaceae</taxon>
        <taxon>Methylobacterium</taxon>
    </lineage>
</organism>
<keyword evidence="4" id="KW-0378">Hydrolase</keyword>
<keyword evidence="4" id="KW-0645">Protease</keyword>
<dbReference type="PROSITE" id="PS00134">
    <property type="entry name" value="TRYPSIN_HIS"/>
    <property type="match status" value="1"/>
</dbReference>
<dbReference type="InterPro" id="IPR018114">
    <property type="entry name" value="TRYPSIN_HIS"/>
</dbReference>
<dbReference type="GO" id="GO:0004252">
    <property type="term" value="F:serine-type endopeptidase activity"/>
    <property type="evidence" value="ECO:0007669"/>
    <property type="project" value="InterPro"/>
</dbReference>
<evidence type="ECO:0000256" key="1">
    <source>
        <dbReference type="ARBA" id="ARBA00022729"/>
    </source>
</evidence>
<dbReference type="InterPro" id="IPR043504">
    <property type="entry name" value="Peptidase_S1_PA_chymotrypsin"/>
</dbReference>
<dbReference type="InterPro" id="IPR009003">
    <property type="entry name" value="Peptidase_S1_PA"/>
</dbReference>
<gene>
    <name evidence="4" type="ORF">MMSR116_11790</name>
</gene>
<dbReference type="InterPro" id="IPR001254">
    <property type="entry name" value="Trypsin_dom"/>
</dbReference>
<dbReference type="Gene3D" id="2.40.10.10">
    <property type="entry name" value="Trypsin-like serine proteases"/>
    <property type="match status" value="2"/>
</dbReference>
<dbReference type="PANTHER" id="PTHR15462">
    <property type="entry name" value="SERINE PROTEASE"/>
    <property type="match status" value="1"/>
</dbReference>
<feature type="domain" description="Peptidase S1" evidence="3">
    <location>
        <begin position="148"/>
        <end position="335"/>
    </location>
</feature>
<dbReference type="InterPro" id="IPR050966">
    <property type="entry name" value="Glutamyl_endopeptidase"/>
</dbReference>
<evidence type="ECO:0000313" key="5">
    <source>
        <dbReference type="Proteomes" id="UP000012488"/>
    </source>
</evidence>
<evidence type="ECO:0000259" key="3">
    <source>
        <dbReference type="Pfam" id="PF00089"/>
    </source>
</evidence>
<dbReference type="Pfam" id="PF00089">
    <property type="entry name" value="Trypsin"/>
    <property type="match status" value="1"/>
</dbReference>
<dbReference type="KEGG" id="mmes:MMSR116_11790"/>
<accession>A0A6B9FJC8</accession>
<dbReference type="AlphaFoldDB" id="A0A6B9FJC8"/>
<keyword evidence="1" id="KW-0732">Signal</keyword>
<dbReference type="GO" id="GO:0006508">
    <property type="term" value="P:proteolysis"/>
    <property type="evidence" value="ECO:0007669"/>
    <property type="project" value="UniProtKB-KW"/>
</dbReference>
<dbReference type="EMBL" id="CP043538">
    <property type="protein sequence ID" value="QGY02477.1"/>
    <property type="molecule type" value="Genomic_DNA"/>
</dbReference>
<evidence type="ECO:0000313" key="4">
    <source>
        <dbReference type="EMBL" id="QGY02477.1"/>
    </source>
</evidence>
<sequence length="364" mass="39154">MDAALGGGRIFTTLGLSLGFKDGCRSVRDARATGMCDDDPTPTKRSLRELPERLRSRFDHAGADMIWLQYWWHALRSNMSCVPGSGRPRRSFTGPIWQGISYAMLCLAAAPVAQAQSMVQPLPQALTPDLDPRTWPLSAVGKLNVVTGPGSRQYCTATLVGPRHALTAAHCLWDRARERWADPAGVHFVAGYEQGRYTAHSIAKAYIKPDAYRFGTSREDLGRDWAIVELAEPISLKPLGLSRAIGPDARATMLIGIVHAGYKSYANQIVSVERGCQARYEPAALPLLQHYCRVAPGESGSALILRDDEPAIVGILVASATTGTSIAVPVSSFRTAVEAALKGPAAERGEALNPARTPASAGQR</sequence>
<proteinExistence type="predicted"/>
<protein>
    <submittedName>
        <fullName evidence="4">Trypsin-like serine protease</fullName>
    </submittedName>
</protein>